<dbReference type="RefSeq" id="WP_119781813.1">
    <property type="nucleotide sequence ID" value="NZ_QYUK01000011.1"/>
</dbReference>
<name>A0A418WI61_9PROT</name>
<protein>
    <submittedName>
        <fullName evidence="2">DUF2628 domain-containing protein</fullName>
    </submittedName>
</protein>
<keyword evidence="1" id="KW-0472">Membrane</keyword>
<keyword evidence="3" id="KW-1185">Reference proteome</keyword>
<keyword evidence="1" id="KW-1133">Transmembrane helix</keyword>
<evidence type="ECO:0000313" key="3">
    <source>
        <dbReference type="Proteomes" id="UP000284605"/>
    </source>
</evidence>
<organism evidence="2 3">
    <name type="scientific">Oleomonas cavernae</name>
    <dbReference type="NCBI Taxonomy" id="2320859"/>
    <lineage>
        <taxon>Bacteria</taxon>
        <taxon>Pseudomonadati</taxon>
        <taxon>Pseudomonadota</taxon>
        <taxon>Alphaproteobacteria</taxon>
        <taxon>Acetobacterales</taxon>
        <taxon>Acetobacteraceae</taxon>
        <taxon>Oleomonas</taxon>
    </lineage>
</organism>
<dbReference type="Proteomes" id="UP000284605">
    <property type="component" value="Unassembled WGS sequence"/>
</dbReference>
<reference evidence="2 3" key="1">
    <citation type="submission" date="2018-09" db="EMBL/GenBank/DDBJ databases">
        <authorList>
            <person name="Zhu H."/>
        </authorList>
    </citation>
    <scope>NUCLEOTIDE SEQUENCE [LARGE SCALE GENOMIC DNA]</scope>
    <source>
        <strain evidence="2 3">K1W22B-8</strain>
    </source>
</reference>
<dbReference type="AlphaFoldDB" id="A0A418WI61"/>
<comment type="caution">
    <text evidence="2">The sequence shown here is derived from an EMBL/GenBank/DDBJ whole genome shotgun (WGS) entry which is preliminary data.</text>
</comment>
<gene>
    <name evidence="2" type="ORF">D3874_24175</name>
</gene>
<accession>A0A418WI61</accession>
<dbReference type="InterPro" id="IPR024399">
    <property type="entry name" value="DUF2628"/>
</dbReference>
<sequence length="118" mass="12590">MKPIAYTVHGQGTQPILVAERFSLLACLFAPLWLLFQMAWVDLAAYAVVVAAAVVVQLFLLPDLAVAPAAILAAGLFVGFEAGQIRRRVLARHGMAALGVVCAHDKAEAADRVVLRAR</sequence>
<dbReference type="OrthoDB" id="7285394at2"/>
<evidence type="ECO:0000256" key="1">
    <source>
        <dbReference type="SAM" id="Phobius"/>
    </source>
</evidence>
<feature type="transmembrane region" description="Helical" evidence="1">
    <location>
        <begin position="66"/>
        <end position="85"/>
    </location>
</feature>
<proteinExistence type="predicted"/>
<evidence type="ECO:0000313" key="2">
    <source>
        <dbReference type="EMBL" id="RJF89685.1"/>
    </source>
</evidence>
<feature type="transmembrane region" description="Helical" evidence="1">
    <location>
        <begin position="16"/>
        <end position="36"/>
    </location>
</feature>
<dbReference type="Pfam" id="PF10947">
    <property type="entry name" value="DUF2628"/>
    <property type="match status" value="1"/>
</dbReference>
<dbReference type="EMBL" id="QYUK01000011">
    <property type="protein sequence ID" value="RJF89685.1"/>
    <property type="molecule type" value="Genomic_DNA"/>
</dbReference>
<keyword evidence="1" id="KW-0812">Transmembrane</keyword>